<keyword evidence="3" id="KW-0479">Metal-binding</keyword>
<feature type="region of interest" description="Disordered" evidence="11">
    <location>
        <begin position="222"/>
        <end position="245"/>
    </location>
</feature>
<dbReference type="PRINTS" id="PR00047">
    <property type="entry name" value="STROIDFINGER"/>
</dbReference>
<dbReference type="OrthoDB" id="9996608at2759"/>
<keyword evidence="7" id="KW-0238">DNA-binding</keyword>
<evidence type="ECO:0000256" key="5">
    <source>
        <dbReference type="ARBA" id="ARBA00022833"/>
    </source>
</evidence>
<keyword evidence="6" id="KW-0805">Transcription regulation</keyword>
<dbReference type="InterPro" id="IPR049636">
    <property type="entry name" value="HNF4-like_DBD"/>
</dbReference>
<dbReference type="GO" id="GO:0003700">
    <property type="term" value="F:DNA-binding transcription factor activity"/>
    <property type="evidence" value="ECO:0007669"/>
    <property type="project" value="InterPro"/>
</dbReference>
<keyword evidence="4" id="KW-0863">Zinc-finger</keyword>
<dbReference type="Gene3D" id="3.30.50.10">
    <property type="entry name" value="Erythroid Transcription Factor GATA-1, subunit A"/>
    <property type="match status" value="1"/>
</dbReference>
<dbReference type="GO" id="GO:0005634">
    <property type="term" value="C:nucleus"/>
    <property type="evidence" value="ECO:0007669"/>
    <property type="project" value="UniProtKB-SubCell"/>
</dbReference>
<dbReference type="Pfam" id="PF00105">
    <property type="entry name" value="zf-C4"/>
    <property type="match status" value="1"/>
</dbReference>
<protein>
    <recommendedName>
        <fullName evidence="12">Nuclear receptor domain-containing protein</fullName>
    </recommendedName>
</protein>
<dbReference type="GO" id="GO:0008270">
    <property type="term" value="F:zinc ion binding"/>
    <property type="evidence" value="ECO:0007669"/>
    <property type="project" value="UniProtKB-KW"/>
</dbReference>
<comment type="caution">
    <text evidence="13">The sequence shown here is derived from an EMBL/GenBank/DDBJ whole genome shotgun (WGS) entry which is preliminary data.</text>
</comment>
<dbReference type="PROSITE" id="PS51030">
    <property type="entry name" value="NUCLEAR_REC_DBD_2"/>
    <property type="match status" value="1"/>
</dbReference>
<dbReference type="PANTHER" id="PTHR46397:SF3">
    <property type="entry name" value="NR LBD DOMAIN-CONTAINING PROTEIN-RELATED"/>
    <property type="match status" value="1"/>
</dbReference>
<dbReference type="InterPro" id="IPR001628">
    <property type="entry name" value="Znf_hrmn_rcpt"/>
</dbReference>
<evidence type="ECO:0000256" key="8">
    <source>
        <dbReference type="ARBA" id="ARBA00023163"/>
    </source>
</evidence>
<evidence type="ECO:0000256" key="4">
    <source>
        <dbReference type="ARBA" id="ARBA00022771"/>
    </source>
</evidence>
<keyword evidence="14" id="KW-1185">Reference proteome</keyword>
<dbReference type="PANTHER" id="PTHR46397">
    <property type="entry name" value="NUCLEAR HORMONE RECEPTOR FAMILY-RELATED"/>
    <property type="match status" value="1"/>
</dbReference>
<evidence type="ECO:0000256" key="6">
    <source>
        <dbReference type="ARBA" id="ARBA00023015"/>
    </source>
</evidence>
<evidence type="ECO:0000256" key="7">
    <source>
        <dbReference type="ARBA" id="ARBA00023125"/>
    </source>
</evidence>
<dbReference type="Proteomes" id="UP000835052">
    <property type="component" value="Unassembled WGS sequence"/>
</dbReference>
<evidence type="ECO:0000313" key="14">
    <source>
        <dbReference type="Proteomes" id="UP000835052"/>
    </source>
</evidence>
<reference evidence="13" key="1">
    <citation type="submission" date="2020-10" db="EMBL/GenBank/DDBJ databases">
        <authorList>
            <person name="Kikuchi T."/>
        </authorList>
    </citation>
    <scope>NUCLEOTIDE SEQUENCE</scope>
    <source>
        <strain evidence="13">NKZ352</strain>
    </source>
</reference>
<dbReference type="PROSITE" id="PS00031">
    <property type="entry name" value="NUCLEAR_REC_DBD_1"/>
    <property type="match status" value="1"/>
</dbReference>
<organism evidence="13 14">
    <name type="scientific">Caenorhabditis auriculariae</name>
    <dbReference type="NCBI Taxonomy" id="2777116"/>
    <lineage>
        <taxon>Eukaryota</taxon>
        <taxon>Metazoa</taxon>
        <taxon>Ecdysozoa</taxon>
        <taxon>Nematoda</taxon>
        <taxon>Chromadorea</taxon>
        <taxon>Rhabditida</taxon>
        <taxon>Rhabditina</taxon>
        <taxon>Rhabditomorpha</taxon>
        <taxon>Rhabditoidea</taxon>
        <taxon>Rhabditidae</taxon>
        <taxon>Peloderinae</taxon>
        <taxon>Caenorhabditis</taxon>
    </lineage>
</organism>
<evidence type="ECO:0000256" key="3">
    <source>
        <dbReference type="ARBA" id="ARBA00022723"/>
    </source>
</evidence>
<name>A0A8S1GZ59_9PELO</name>
<dbReference type="SUPFAM" id="SSF57716">
    <property type="entry name" value="Glucocorticoid receptor-like (DNA-binding domain)"/>
    <property type="match status" value="1"/>
</dbReference>
<evidence type="ECO:0000256" key="2">
    <source>
        <dbReference type="ARBA" id="ARBA00005993"/>
    </source>
</evidence>
<proteinExistence type="inferred from homology"/>
<keyword evidence="10" id="KW-0539">Nucleus</keyword>
<evidence type="ECO:0000256" key="11">
    <source>
        <dbReference type="SAM" id="MobiDB-lite"/>
    </source>
</evidence>
<evidence type="ECO:0000256" key="1">
    <source>
        <dbReference type="ARBA" id="ARBA00004123"/>
    </source>
</evidence>
<feature type="domain" description="Nuclear receptor" evidence="12">
    <location>
        <begin position="343"/>
        <end position="423"/>
    </location>
</feature>
<dbReference type="AlphaFoldDB" id="A0A8S1GZ59"/>
<dbReference type="EMBL" id="CAJGYM010000010">
    <property type="protein sequence ID" value="CAD6189286.1"/>
    <property type="molecule type" value="Genomic_DNA"/>
</dbReference>
<dbReference type="GO" id="GO:0000978">
    <property type="term" value="F:RNA polymerase II cis-regulatory region sequence-specific DNA binding"/>
    <property type="evidence" value="ECO:0007669"/>
    <property type="project" value="InterPro"/>
</dbReference>
<keyword evidence="8" id="KW-0804">Transcription</keyword>
<sequence length="451" mass="52349">MAEIKMEKNKWDTFQYENLLQQHIHPPQLQVQRHELEREHDLRMQQLQAEEEQLLQDSFLQDLPPRLEIQSALQPEVIEEPERISPAPPLAPVVHRPQPTPHIHHPIAQHPLHHPQILHPQPIRPHEVMPHISLAHHTTIHSTIHQSVIQQNRIHQPSLFPESEEKVQQPSRPTVLHHAPHSYDVPSIPQQPFLSPFPFTGHFAGFPLAELDYRLNDFHPFTQSSSSRQHSMPSSHDIPSSLSLKEPTENPVLITHPSVIQHAPRSIIEKPFPVIPRPNPLFDRRTDDIFFNSSLYRPHLSLDMAHSSKQEQRHVDRLHEDFPILESLACIEKREEMKRHSVMHDCQVCQSTHANGLHFGARTCAACAAFFRRSISDDKHYVCKRNQRCTSASRDGTGYRKICRSCRMKRCLDIGMLPENVQHKRTRKDDDTPPNKSFEGFFPTFYPHVES</sequence>
<comment type="subcellular location">
    <subcellularLocation>
        <location evidence="1">Nucleus</location>
    </subcellularLocation>
</comment>
<evidence type="ECO:0000259" key="12">
    <source>
        <dbReference type="PROSITE" id="PS51030"/>
    </source>
</evidence>
<dbReference type="SMART" id="SM00399">
    <property type="entry name" value="ZnF_C4"/>
    <property type="match status" value="1"/>
</dbReference>
<keyword evidence="9" id="KW-0675">Receptor</keyword>
<evidence type="ECO:0000313" key="13">
    <source>
        <dbReference type="EMBL" id="CAD6189286.1"/>
    </source>
</evidence>
<evidence type="ECO:0000256" key="10">
    <source>
        <dbReference type="ARBA" id="ARBA00023242"/>
    </source>
</evidence>
<feature type="compositionally biased region" description="Low complexity" evidence="11">
    <location>
        <begin position="224"/>
        <end position="235"/>
    </location>
</feature>
<evidence type="ECO:0000256" key="9">
    <source>
        <dbReference type="ARBA" id="ARBA00023170"/>
    </source>
</evidence>
<accession>A0A8S1GZ59</accession>
<dbReference type="InterPro" id="IPR013088">
    <property type="entry name" value="Znf_NHR/GATA"/>
</dbReference>
<keyword evidence="5" id="KW-0862">Zinc</keyword>
<dbReference type="CDD" id="cd06960">
    <property type="entry name" value="NR_DBD_HNF4A"/>
    <property type="match status" value="1"/>
</dbReference>
<comment type="similarity">
    <text evidence="2">Belongs to the nuclear hormone receptor family.</text>
</comment>
<gene>
    <name evidence="13" type="ORF">CAUJ_LOCUS5205</name>
</gene>